<comment type="caution">
    <text evidence="1">The sequence shown here is derived from an EMBL/GenBank/DDBJ whole genome shotgun (WGS) entry which is preliminary data.</text>
</comment>
<dbReference type="Proteomes" id="UP000805649">
    <property type="component" value="Unassembled WGS sequence"/>
</dbReference>
<evidence type="ECO:0000313" key="1">
    <source>
        <dbReference type="EMBL" id="KAL0935740.1"/>
    </source>
</evidence>
<accession>A0ACC3YUX7</accession>
<organism evidence="1 2">
    <name type="scientific">Colletotrichum truncatum</name>
    <name type="common">Anthracnose fungus</name>
    <name type="synonym">Colletotrichum capsici</name>
    <dbReference type="NCBI Taxonomy" id="5467"/>
    <lineage>
        <taxon>Eukaryota</taxon>
        <taxon>Fungi</taxon>
        <taxon>Dikarya</taxon>
        <taxon>Ascomycota</taxon>
        <taxon>Pezizomycotina</taxon>
        <taxon>Sordariomycetes</taxon>
        <taxon>Hypocreomycetidae</taxon>
        <taxon>Glomerellales</taxon>
        <taxon>Glomerellaceae</taxon>
        <taxon>Colletotrichum</taxon>
        <taxon>Colletotrichum truncatum species complex</taxon>
    </lineage>
</organism>
<dbReference type="EMBL" id="VUJX02000006">
    <property type="protein sequence ID" value="KAL0935740.1"/>
    <property type="molecule type" value="Genomic_DNA"/>
</dbReference>
<sequence length="301" mass="33699">MAGKRSLKVAVLGPKGQCGSCVVDELLLQGHAVVGISRSPPKTWKNSENYSAVSADFNDINQLAKVMSAGYDSIVCAYGPPLDNIGAVYMECVETHCRIKSALLQSTHKGSFIIIGGAGSLHKKDGSSFADEHEFPYGAWYSWPDKHLDYMYSRAKDHGSAFMARFIRQFKWARSNIENPGWFSWLFRPLALLTLRSIKKLMLKPETRGLILGSRVALHLWEGVTEKSWSFLSPPWLLRDKGIRTGKVEVFVDEPDKPAYQGIEAGVYNEDMAVAIVEEVEKNRLSFKHWTCTGPIGLKEW</sequence>
<gene>
    <name evidence="1" type="ORF">CTRU02_210331</name>
</gene>
<proteinExistence type="predicted"/>
<protein>
    <submittedName>
        <fullName evidence="1">Nad-dependent epimerase dehydratase</fullName>
    </submittedName>
</protein>
<keyword evidence="2" id="KW-1185">Reference proteome</keyword>
<evidence type="ECO:0000313" key="2">
    <source>
        <dbReference type="Proteomes" id="UP000805649"/>
    </source>
</evidence>
<reference evidence="1 2" key="1">
    <citation type="journal article" date="2020" name="Phytopathology">
        <title>Genome Sequence Resources of Colletotrichum truncatum, C. plurivorum, C. musicola, and C. sojae: Four Species Pathogenic to Soybean (Glycine max).</title>
        <authorList>
            <person name="Rogerio F."/>
            <person name="Boufleur T.R."/>
            <person name="Ciampi-Guillardi M."/>
            <person name="Sukno S.A."/>
            <person name="Thon M.R."/>
            <person name="Massola Junior N.S."/>
            <person name="Baroncelli R."/>
        </authorList>
    </citation>
    <scope>NUCLEOTIDE SEQUENCE [LARGE SCALE GENOMIC DNA]</scope>
    <source>
        <strain evidence="1 2">CMES1059</strain>
    </source>
</reference>
<name>A0ACC3YUX7_COLTU</name>